<evidence type="ECO:0000313" key="7">
    <source>
        <dbReference type="Proteomes" id="UP000664701"/>
    </source>
</evidence>
<dbReference type="InterPro" id="IPR000551">
    <property type="entry name" value="MerR-type_HTH_dom"/>
</dbReference>
<dbReference type="CDD" id="cd00592">
    <property type="entry name" value="HTH_MerR-like"/>
    <property type="match status" value="1"/>
</dbReference>
<gene>
    <name evidence="6" type="ORF">DOK78_000765</name>
</gene>
<organism evidence="6 7">
    <name type="scientific">Candidatus Enterococcus lowellii</name>
    <dbReference type="NCBI Taxonomy" id="2230877"/>
    <lineage>
        <taxon>Bacteria</taxon>
        <taxon>Bacillati</taxon>
        <taxon>Bacillota</taxon>
        <taxon>Bacilli</taxon>
        <taxon>Lactobacillales</taxon>
        <taxon>Enterococcaceae</taxon>
        <taxon>Enterococcus</taxon>
    </lineage>
</organism>
<feature type="coiled-coil region" evidence="4">
    <location>
        <begin position="80"/>
        <end position="114"/>
    </location>
</feature>
<name>A0ABZ2SJW5_9ENTE</name>
<keyword evidence="2" id="KW-0238">DNA-binding</keyword>
<keyword evidence="1" id="KW-0805">Transcription regulation</keyword>
<dbReference type="InterPro" id="IPR009061">
    <property type="entry name" value="DNA-bd_dom_put_sf"/>
</dbReference>
<sequence length="252" mass="29729">MEEKTYTIGEIAKLFQIPTSTIRYWEEKEIFSAKRNDENDYREYTIQTIIELLDVVFYRNLNIPIQKMKNFNRLRPEEIYSLLEDTEVEVQQELQHLKKKFRGIARRKEQLESLFHLQEKQYEKEPINIKKIVPFDLLNAEDMQIQLQQLANFVLYKEKEEELFQMGLAVSGESSKKEIWKSEPKQTPLYVTCLLTCDAENFDSNNFIEHKNAMNAQGFSIKGVIASYLATASEGNGKTMDYYKAWLEIVPL</sequence>
<reference evidence="6 7" key="1">
    <citation type="submission" date="2021-03" db="EMBL/GenBank/DDBJ databases">
        <authorList>
            <person name="Gilmore M.S."/>
            <person name="Schwartzman J."/>
            <person name="Van Tyne D."/>
            <person name="Martin M."/>
            <person name="Earl A.M."/>
            <person name="Manson A.L."/>
            <person name="Straub T."/>
            <person name="Salamzade R."/>
            <person name="Saavedra J."/>
            <person name="Lebreton F."/>
            <person name="Prichula J."/>
            <person name="Schaufler K."/>
            <person name="Gaca A."/>
            <person name="Sgardioli B."/>
            <person name="Wagenaar J."/>
            <person name="Strong T."/>
        </authorList>
    </citation>
    <scope>NUCLEOTIDE SEQUENCE [LARGE SCALE GENOMIC DNA]</scope>
    <source>
        <strain evidence="6 7">DIV2402</strain>
    </source>
</reference>
<evidence type="ECO:0000259" key="5">
    <source>
        <dbReference type="PROSITE" id="PS50937"/>
    </source>
</evidence>
<dbReference type="RefSeq" id="WP_207942172.1">
    <property type="nucleotide sequence ID" value="NZ_CP147251.1"/>
</dbReference>
<dbReference type="InterPro" id="IPR047057">
    <property type="entry name" value="MerR_fam"/>
</dbReference>
<dbReference type="Gene3D" id="1.10.1660.10">
    <property type="match status" value="1"/>
</dbReference>
<proteinExistence type="predicted"/>
<dbReference type="SMART" id="SM00422">
    <property type="entry name" value="HTH_MERR"/>
    <property type="match status" value="1"/>
</dbReference>
<protein>
    <recommendedName>
        <fullName evidence="5">HTH merR-type domain-containing protein</fullName>
    </recommendedName>
</protein>
<dbReference type="PROSITE" id="PS50937">
    <property type="entry name" value="HTH_MERR_2"/>
    <property type="match status" value="1"/>
</dbReference>
<dbReference type="PANTHER" id="PTHR30204:SF94">
    <property type="entry name" value="HEAVY METAL-DEPENDENT TRANSCRIPTIONAL REGULATOR HI_0293-RELATED"/>
    <property type="match status" value="1"/>
</dbReference>
<dbReference type="Proteomes" id="UP000664701">
    <property type="component" value="Chromosome"/>
</dbReference>
<evidence type="ECO:0000313" key="6">
    <source>
        <dbReference type="EMBL" id="WYJ76148.1"/>
    </source>
</evidence>
<dbReference type="SUPFAM" id="SSF46955">
    <property type="entry name" value="Putative DNA-binding domain"/>
    <property type="match status" value="1"/>
</dbReference>
<feature type="domain" description="HTH merR-type" evidence="5">
    <location>
        <begin position="5"/>
        <end position="74"/>
    </location>
</feature>
<reference evidence="6 7" key="2">
    <citation type="submission" date="2024-03" db="EMBL/GenBank/DDBJ databases">
        <title>The Genome Sequence of Enterococcus sp. DIV2402.</title>
        <authorList>
            <consortium name="The Broad Institute Genomics Platform"/>
            <consortium name="The Broad Institute Microbial Omics Core"/>
            <consortium name="The Broad Institute Genomic Center for Infectious Diseases"/>
            <person name="Earl A."/>
            <person name="Manson A."/>
            <person name="Gilmore M."/>
            <person name="Schwartman J."/>
            <person name="Shea T."/>
            <person name="Abouelleil A."/>
            <person name="Cao P."/>
            <person name="Chapman S."/>
            <person name="Cusick C."/>
            <person name="Young S."/>
            <person name="Neafsey D."/>
            <person name="Nusbaum C."/>
            <person name="Birren B."/>
        </authorList>
    </citation>
    <scope>NUCLEOTIDE SEQUENCE [LARGE SCALE GENOMIC DNA]</scope>
    <source>
        <strain evidence="6 7">DIV2402</strain>
    </source>
</reference>
<evidence type="ECO:0000256" key="2">
    <source>
        <dbReference type="ARBA" id="ARBA00023125"/>
    </source>
</evidence>
<evidence type="ECO:0000256" key="4">
    <source>
        <dbReference type="SAM" id="Coils"/>
    </source>
</evidence>
<dbReference type="EMBL" id="CP147251">
    <property type="protein sequence ID" value="WYJ76148.1"/>
    <property type="molecule type" value="Genomic_DNA"/>
</dbReference>
<evidence type="ECO:0000256" key="3">
    <source>
        <dbReference type="ARBA" id="ARBA00023163"/>
    </source>
</evidence>
<dbReference type="Pfam" id="PF00376">
    <property type="entry name" value="MerR"/>
    <property type="match status" value="1"/>
</dbReference>
<evidence type="ECO:0000256" key="1">
    <source>
        <dbReference type="ARBA" id="ARBA00023015"/>
    </source>
</evidence>
<dbReference type="PANTHER" id="PTHR30204">
    <property type="entry name" value="REDOX-CYCLING DRUG-SENSING TRANSCRIPTIONAL ACTIVATOR SOXR"/>
    <property type="match status" value="1"/>
</dbReference>
<accession>A0ABZ2SJW5</accession>
<keyword evidence="3" id="KW-0804">Transcription</keyword>
<keyword evidence="4" id="KW-0175">Coiled coil</keyword>
<keyword evidence="7" id="KW-1185">Reference proteome</keyword>